<accession>A0A7T3RE37</accession>
<evidence type="ECO:0008006" key="3">
    <source>
        <dbReference type="Google" id="ProtNLM"/>
    </source>
</evidence>
<dbReference type="EMBL" id="CP064936">
    <property type="protein sequence ID" value="QQA01370.1"/>
    <property type="molecule type" value="Genomic_DNA"/>
</dbReference>
<name>A0A7T3RE37_9SPIR</name>
<protein>
    <recommendedName>
        <fullName evidence="3">Peptidase M30</fullName>
    </recommendedName>
</protein>
<dbReference type="RefSeq" id="WP_198442910.1">
    <property type="nucleotide sequence ID" value="NZ_CBCSHE010000021.1"/>
</dbReference>
<organism evidence="1 2">
    <name type="scientific">Treponema peruense</name>
    <dbReference type="NCBI Taxonomy" id="2787628"/>
    <lineage>
        <taxon>Bacteria</taxon>
        <taxon>Pseudomonadati</taxon>
        <taxon>Spirochaetota</taxon>
        <taxon>Spirochaetia</taxon>
        <taxon>Spirochaetales</taxon>
        <taxon>Treponemataceae</taxon>
        <taxon>Treponema</taxon>
    </lineage>
</organism>
<proteinExistence type="predicted"/>
<evidence type="ECO:0000313" key="2">
    <source>
        <dbReference type="Proteomes" id="UP000595224"/>
    </source>
</evidence>
<sequence length="565" mass="63256">MLKNESKFTLTVILIASFFELSSCIQNENDKCINFEIKSPKSDWTYYSTEPIIFASSLDNDSLEWESSLDGKLGSGPQISVCLSSGEHLITLSLPEQEISKCVKVIVIQGQNENVFYVTYVPCKKTIKKEACTTGIINTGEKITEFNFSFLTDSVNKFLSCESEFLIDPSIWCDNINYAKLKPYNEISLNRSIIEPILGNRKLFYIADTTGSSSNASSINAVLYYSSDNICAWVPEDLTEDEYSYIDICLENLETIALPRTKTLWGSCADINGDKKIAILFSHTINEEGIALGFFNSADFFTRNVDKSSSHYNPFSNECDIIYAAIPESLDEGTFSASAITATLIHEITHAINFTNKTYNKLLLGKSELVEEIFLNEGLSHLSESLCGYGVSGGNNRFVNYYLNNMAYFSFAGNDYLGRTDSAGCRGATCLFLYWLFLKAGGMSYDESNPLYFIDKGGISFLQSVVASESTGWNSIGEYFKKDTDFLFKEFCVELFNKGTVGVFSENLMDPVTGEFVFPCNEPELYSSTKEYSILSKSAIFFTDIPSSDITMNANKFTPFYFLYK</sequence>
<dbReference type="KEGG" id="tper:IWA51_01755"/>
<gene>
    <name evidence="1" type="ORF">IWA51_01755</name>
</gene>
<dbReference type="AlphaFoldDB" id="A0A7T3RE37"/>
<reference evidence="1 2" key="1">
    <citation type="submission" date="2020-11" db="EMBL/GenBank/DDBJ databases">
        <title>Treponema Peruensis nv. sp., first commensal Treponema isolated from human feces.</title>
        <authorList>
            <person name="Belkhou C."/>
            <person name="Raes J."/>
        </authorList>
    </citation>
    <scope>NUCLEOTIDE SEQUENCE [LARGE SCALE GENOMIC DNA]</scope>
    <source>
        <strain evidence="1 2">RCC2812</strain>
    </source>
</reference>
<keyword evidence="2" id="KW-1185">Reference proteome</keyword>
<evidence type="ECO:0000313" key="1">
    <source>
        <dbReference type="EMBL" id="QQA01370.1"/>
    </source>
</evidence>
<dbReference type="Proteomes" id="UP000595224">
    <property type="component" value="Chromosome"/>
</dbReference>